<reference evidence="1 2" key="1">
    <citation type="submission" date="2024-10" db="EMBL/GenBank/DDBJ databases">
        <title>The Natural Products Discovery Center: Release of the First 8490 Sequenced Strains for Exploring Actinobacteria Biosynthetic Diversity.</title>
        <authorList>
            <person name="Kalkreuter E."/>
            <person name="Kautsar S.A."/>
            <person name="Yang D."/>
            <person name="Bader C.D."/>
            <person name="Teijaro C.N."/>
            <person name="Fluegel L."/>
            <person name="Davis C.M."/>
            <person name="Simpson J.R."/>
            <person name="Lauterbach L."/>
            <person name="Steele A.D."/>
            <person name="Gui C."/>
            <person name="Meng S."/>
            <person name="Li G."/>
            <person name="Viehrig K."/>
            <person name="Ye F."/>
            <person name="Su P."/>
            <person name="Kiefer A.F."/>
            <person name="Nichols A."/>
            <person name="Cepeda A.J."/>
            <person name="Yan W."/>
            <person name="Fan B."/>
            <person name="Jiang Y."/>
            <person name="Adhikari A."/>
            <person name="Zheng C.-J."/>
            <person name="Schuster L."/>
            <person name="Cowan T.M."/>
            <person name="Smanski M.J."/>
            <person name="Chevrette M.G."/>
            <person name="De Carvalho L.P.S."/>
            <person name="Shen B."/>
        </authorList>
    </citation>
    <scope>NUCLEOTIDE SEQUENCE [LARGE SCALE GENOMIC DNA]</scope>
    <source>
        <strain evidence="1 2">NPDC019377</strain>
    </source>
</reference>
<protein>
    <submittedName>
        <fullName evidence="1">WXG100 family type VII secretion target</fullName>
    </submittedName>
</protein>
<keyword evidence="2" id="KW-1185">Reference proteome</keyword>
<dbReference type="Gene3D" id="1.10.287.1060">
    <property type="entry name" value="ESAT-6-like"/>
    <property type="match status" value="1"/>
</dbReference>
<dbReference type="EMBL" id="JBIRYL010000001">
    <property type="protein sequence ID" value="MFI2228763.1"/>
    <property type="molecule type" value="Genomic_DNA"/>
</dbReference>
<name>A0ABW7VQ86_9NOCA</name>
<evidence type="ECO:0000313" key="2">
    <source>
        <dbReference type="Proteomes" id="UP001611494"/>
    </source>
</evidence>
<gene>
    <name evidence="1" type="ORF">ACH49Z_02805</name>
</gene>
<sequence>MSHSVDLELLDSVIARMRNFEGFFEDQIRAFDTAIGTLQQGWEGDAAVAQADAHRRLMAAAADIRDGVGDMRRAAEAAHTNYTAAIEANVAMWRS</sequence>
<proteinExistence type="predicted"/>
<dbReference type="InterPro" id="IPR010310">
    <property type="entry name" value="T7SS_ESAT-6-like"/>
</dbReference>
<dbReference type="Proteomes" id="UP001611494">
    <property type="component" value="Unassembled WGS sequence"/>
</dbReference>
<evidence type="ECO:0000313" key="1">
    <source>
        <dbReference type="EMBL" id="MFI2228763.1"/>
    </source>
</evidence>
<dbReference type="InterPro" id="IPR036689">
    <property type="entry name" value="ESAT-6-like_sf"/>
</dbReference>
<organism evidence="1 2">
    <name type="scientific">Nocardia testacea</name>
    <dbReference type="NCBI Taxonomy" id="248551"/>
    <lineage>
        <taxon>Bacteria</taxon>
        <taxon>Bacillati</taxon>
        <taxon>Actinomycetota</taxon>
        <taxon>Actinomycetes</taxon>
        <taxon>Mycobacteriales</taxon>
        <taxon>Nocardiaceae</taxon>
        <taxon>Nocardia</taxon>
    </lineage>
</organism>
<dbReference type="Pfam" id="PF06013">
    <property type="entry name" value="WXG100"/>
    <property type="match status" value="1"/>
</dbReference>
<dbReference type="RefSeq" id="WP_356992483.1">
    <property type="nucleotide sequence ID" value="NZ_JBIRYL010000001.1"/>
</dbReference>
<dbReference type="SUPFAM" id="SSF140453">
    <property type="entry name" value="EsxAB dimer-like"/>
    <property type="match status" value="1"/>
</dbReference>
<accession>A0ABW7VQ86</accession>
<comment type="caution">
    <text evidence="1">The sequence shown here is derived from an EMBL/GenBank/DDBJ whole genome shotgun (WGS) entry which is preliminary data.</text>
</comment>